<accession>A0AAD7XRR1</accession>
<dbReference type="InterPro" id="IPR039448">
    <property type="entry name" value="Beta_helix"/>
</dbReference>
<dbReference type="AlphaFoldDB" id="A0AAD7XRR1"/>
<dbReference type="EMBL" id="JAQMWT010000188">
    <property type="protein sequence ID" value="KAJ8607929.1"/>
    <property type="molecule type" value="Genomic_DNA"/>
</dbReference>
<dbReference type="PANTHER" id="PTHR11319">
    <property type="entry name" value="G PROTEIN-COUPLED RECEPTOR-RELATED"/>
    <property type="match status" value="1"/>
</dbReference>
<organism evidence="2 3">
    <name type="scientific">Chrysophaeum taylorii</name>
    <dbReference type="NCBI Taxonomy" id="2483200"/>
    <lineage>
        <taxon>Eukaryota</taxon>
        <taxon>Sar</taxon>
        <taxon>Stramenopiles</taxon>
        <taxon>Ochrophyta</taxon>
        <taxon>Pelagophyceae</taxon>
        <taxon>Pelagomonadales</taxon>
        <taxon>Pelagomonadaceae</taxon>
        <taxon>Chrysophaeum</taxon>
    </lineage>
</organism>
<dbReference type="PANTHER" id="PTHR11319:SF35">
    <property type="entry name" value="OUTER MEMBRANE PROTEIN PMPC-RELATED"/>
    <property type="match status" value="1"/>
</dbReference>
<dbReference type="Gene3D" id="2.160.20.20">
    <property type="match status" value="1"/>
</dbReference>
<feature type="domain" description="Right handed beta helix" evidence="1">
    <location>
        <begin position="84"/>
        <end position="194"/>
    </location>
</feature>
<dbReference type="Proteomes" id="UP001230188">
    <property type="component" value="Unassembled WGS sequence"/>
</dbReference>
<sequence>MEVEDVVSLASDIPMRSALTVSKHLSISSETGAALDGQQAVQVIVVEDDGDLSLDNVAIKYGRSETMGGAVAVLGGTLELFRCGVFNSAVRQGGGGAIYVAQGTLHVIDSTFYDNSASTGGVISLDNSAMTMSGCTLRNNSAIIGGAIVARASTLDVVGSAFVKNTAEALGGAISIGLRSRLVATSCHFADNEARSSARNETCRDRLKH</sequence>
<gene>
    <name evidence="2" type="ORF">CTAYLR_009103</name>
</gene>
<dbReference type="Pfam" id="PF13229">
    <property type="entry name" value="Beta_helix"/>
    <property type="match status" value="1"/>
</dbReference>
<name>A0AAD7XRR1_9STRA</name>
<evidence type="ECO:0000259" key="1">
    <source>
        <dbReference type="Pfam" id="PF13229"/>
    </source>
</evidence>
<evidence type="ECO:0000313" key="3">
    <source>
        <dbReference type="Proteomes" id="UP001230188"/>
    </source>
</evidence>
<evidence type="ECO:0000313" key="2">
    <source>
        <dbReference type="EMBL" id="KAJ8607929.1"/>
    </source>
</evidence>
<protein>
    <recommendedName>
        <fullName evidence="1">Right handed beta helix domain-containing protein</fullName>
    </recommendedName>
</protein>
<comment type="caution">
    <text evidence="2">The sequence shown here is derived from an EMBL/GenBank/DDBJ whole genome shotgun (WGS) entry which is preliminary data.</text>
</comment>
<dbReference type="InterPro" id="IPR011050">
    <property type="entry name" value="Pectin_lyase_fold/virulence"/>
</dbReference>
<keyword evidence="3" id="KW-1185">Reference proteome</keyword>
<reference evidence="2" key="1">
    <citation type="submission" date="2023-01" db="EMBL/GenBank/DDBJ databases">
        <title>Metagenome sequencing of chrysophaentin producing Chrysophaeum taylorii.</title>
        <authorList>
            <person name="Davison J."/>
            <person name="Bewley C."/>
        </authorList>
    </citation>
    <scope>NUCLEOTIDE SEQUENCE</scope>
    <source>
        <strain evidence="2">NIES-1699</strain>
    </source>
</reference>
<dbReference type="SUPFAM" id="SSF51126">
    <property type="entry name" value="Pectin lyase-like"/>
    <property type="match status" value="1"/>
</dbReference>
<proteinExistence type="predicted"/>
<dbReference type="InterPro" id="IPR012332">
    <property type="entry name" value="Autotransporter_pectin_lyase_C"/>
</dbReference>